<name>A0A0C3PLA5_PHLG1</name>
<protein>
    <submittedName>
        <fullName evidence="1">Uncharacterized protein</fullName>
    </submittedName>
</protein>
<dbReference type="AlphaFoldDB" id="A0A0C3PLA5"/>
<gene>
    <name evidence="1" type="ORF">PHLGIDRAFT_426597</name>
</gene>
<keyword evidence="2" id="KW-1185">Reference proteome</keyword>
<dbReference type="EMBL" id="KN840501">
    <property type="protein sequence ID" value="KIP07208.1"/>
    <property type="molecule type" value="Genomic_DNA"/>
</dbReference>
<proteinExistence type="predicted"/>
<dbReference type="OrthoDB" id="3354475at2759"/>
<dbReference type="Proteomes" id="UP000053257">
    <property type="component" value="Unassembled WGS sequence"/>
</dbReference>
<reference evidence="1 2" key="1">
    <citation type="journal article" date="2014" name="PLoS Genet.">
        <title>Analysis of the Phlebiopsis gigantea genome, transcriptome and secretome provides insight into its pioneer colonization strategies of wood.</title>
        <authorList>
            <person name="Hori C."/>
            <person name="Ishida T."/>
            <person name="Igarashi K."/>
            <person name="Samejima M."/>
            <person name="Suzuki H."/>
            <person name="Master E."/>
            <person name="Ferreira P."/>
            <person name="Ruiz-Duenas F.J."/>
            <person name="Held B."/>
            <person name="Canessa P."/>
            <person name="Larrondo L.F."/>
            <person name="Schmoll M."/>
            <person name="Druzhinina I.S."/>
            <person name="Kubicek C.P."/>
            <person name="Gaskell J.A."/>
            <person name="Kersten P."/>
            <person name="St John F."/>
            <person name="Glasner J."/>
            <person name="Sabat G."/>
            <person name="Splinter BonDurant S."/>
            <person name="Syed K."/>
            <person name="Yadav J."/>
            <person name="Mgbeahuruike A.C."/>
            <person name="Kovalchuk A."/>
            <person name="Asiegbu F.O."/>
            <person name="Lackner G."/>
            <person name="Hoffmeister D."/>
            <person name="Rencoret J."/>
            <person name="Gutierrez A."/>
            <person name="Sun H."/>
            <person name="Lindquist E."/>
            <person name="Barry K."/>
            <person name="Riley R."/>
            <person name="Grigoriev I.V."/>
            <person name="Henrissat B."/>
            <person name="Kues U."/>
            <person name="Berka R.M."/>
            <person name="Martinez A.T."/>
            <person name="Covert S.F."/>
            <person name="Blanchette R.A."/>
            <person name="Cullen D."/>
        </authorList>
    </citation>
    <scope>NUCLEOTIDE SEQUENCE [LARGE SCALE GENOMIC DNA]</scope>
    <source>
        <strain evidence="1 2">11061_1 CR5-6</strain>
    </source>
</reference>
<dbReference type="HOGENOM" id="CLU_470998_0_0_1"/>
<evidence type="ECO:0000313" key="1">
    <source>
        <dbReference type="EMBL" id="KIP07208.1"/>
    </source>
</evidence>
<accession>A0A0C3PLA5</accession>
<sequence>MDLHSPAHRVGTSLELVNMVLCNLNPISWYHNDLAHKKEREEQLRDGPSDAHTLYCAALVSRLWRDPAVSLLWRDVSLKELEIMINGERPFNKMVELYIAEENLARMIATNGRYIKTLYFSSGLNSFLSVVLPGGRNDIVDLPNLETLHLELWHAEAYWYAWKFVASPKLRTLELLFHSRGIPPNSYSNIVSDWFGKAADVITQWPTRLRLIVEDPKLWNAIKPAVTKFLLSSTIANLEFHVDMLTADFVESLRPMTNQYTLLSIRCLGESTLPLLDNDNDNHPNSGHFRAPIPFIGRSSIEELALCGTLAQMKHLLTTSYDPEVISHLDLTLRNLPTQTSFSTFLWFIGLSCPTLEALRVVFPKSTMNSNHLPLDWMDLEPLSHCGYLEELEIINGPGIELRNTDVTRIANAWPNLRVLKIFPHEGRDKADAMLSLGGLFYLAAGCPNLADVILPFSFCPTSDELFDWAMDGNGYEDLADDDVGHLLRRPPSKYVNELDFDLDRLARMNPSNFKGAEASEGEKVYISRTNNRDAVFATPQWSRKVPSSVARRLKPRVPLIDIRMKPGPPRAESTETLG</sequence>
<dbReference type="Gene3D" id="3.80.10.10">
    <property type="entry name" value="Ribonuclease Inhibitor"/>
    <property type="match status" value="1"/>
</dbReference>
<organism evidence="1 2">
    <name type="scientific">Phlebiopsis gigantea (strain 11061_1 CR5-6)</name>
    <name type="common">White-rot fungus</name>
    <name type="synonym">Peniophora gigantea</name>
    <dbReference type="NCBI Taxonomy" id="745531"/>
    <lineage>
        <taxon>Eukaryota</taxon>
        <taxon>Fungi</taxon>
        <taxon>Dikarya</taxon>
        <taxon>Basidiomycota</taxon>
        <taxon>Agaricomycotina</taxon>
        <taxon>Agaricomycetes</taxon>
        <taxon>Polyporales</taxon>
        <taxon>Phanerochaetaceae</taxon>
        <taxon>Phlebiopsis</taxon>
    </lineage>
</organism>
<dbReference type="InterPro" id="IPR032675">
    <property type="entry name" value="LRR_dom_sf"/>
</dbReference>
<evidence type="ECO:0000313" key="2">
    <source>
        <dbReference type="Proteomes" id="UP000053257"/>
    </source>
</evidence>